<evidence type="ECO:0000313" key="2">
    <source>
        <dbReference type="Proteomes" id="UP001216709"/>
    </source>
</evidence>
<evidence type="ECO:0000313" key="1">
    <source>
        <dbReference type="EMBL" id="MDE1454122.1"/>
    </source>
</evidence>
<sequence>TDNGEEMKVSLLNQEDDIYFNLLLPFSERGEYGSLSRTGDRDEIFYESTVNQHVKKGELLVFTYSQKEELL</sequence>
<gene>
    <name evidence="1" type="ORF">PVN32_18330</name>
</gene>
<dbReference type="EMBL" id="JARAFO010000089">
    <property type="protein sequence ID" value="MDE1454122.1"/>
    <property type="molecule type" value="Genomic_DNA"/>
</dbReference>
<dbReference type="AlphaFoldDB" id="A0AAW6KI89"/>
<organism evidence="1 2">
    <name type="scientific">Bacillus paralicheniformis</name>
    <dbReference type="NCBI Taxonomy" id="1648923"/>
    <lineage>
        <taxon>Bacteria</taxon>
        <taxon>Bacillati</taxon>
        <taxon>Bacillota</taxon>
        <taxon>Bacilli</taxon>
        <taxon>Bacillales</taxon>
        <taxon>Bacillaceae</taxon>
        <taxon>Bacillus</taxon>
    </lineage>
</organism>
<protein>
    <submittedName>
        <fullName evidence="1">Methylhydantoinase</fullName>
    </submittedName>
</protein>
<comment type="caution">
    <text evidence="1">The sequence shown here is derived from an EMBL/GenBank/DDBJ whole genome shotgun (WGS) entry which is preliminary data.</text>
</comment>
<proteinExistence type="predicted"/>
<dbReference type="Proteomes" id="UP001216709">
    <property type="component" value="Unassembled WGS sequence"/>
</dbReference>
<accession>A0AAW6KI89</accession>
<feature type="non-terminal residue" evidence="1">
    <location>
        <position position="1"/>
    </location>
</feature>
<name>A0AAW6KI89_9BACI</name>
<reference evidence="1" key="1">
    <citation type="submission" date="2022-12" db="EMBL/GenBank/DDBJ databases">
        <title>Draft Genome Sequences of Bacillus licheniformis and Bacillus paralicheniformis strains isolated from Irish skim milk powders.</title>
        <authorList>
            <person name="Lourenco A."/>
            <person name="Li F."/>
            <person name="Geraldine D."/>
            <person name="Tobin J.T."/>
            <person name="Butler F."/>
            <person name="Jordan K."/>
            <person name="Obrien T."/>
        </authorList>
    </citation>
    <scope>NUCLEOTIDE SEQUENCE</scope>
    <source>
        <strain evidence="1">3370</strain>
    </source>
</reference>